<evidence type="ECO:0000313" key="2">
    <source>
        <dbReference type="Proteomes" id="UP000814140"/>
    </source>
</evidence>
<dbReference type="Proteomes" id="UP000814140">
    <property type="component" value="Unassembled WGS sequence"/>
</dbReference>
<comment type="caution">
    <text evidence="1">The sequence shown here is derived from an EMBL/GenBank/DDBJ whole genome shotgun (WGS) entry which is preliminary data.</text>
</comment>
<reference evidence="1" key="2">
    <citation type="journal article" date="2022" name="New Phytol.">
        <title>Evolutionary transition to the ectomycorrhizal habit in the genomes of a hyperdiverse lineage of mushroom-forming fungi.</title>
        <authorList>
            <person name="Looney B."/>
            <person name="Miyauchi S."/>
            <person name="Morin E."/>
            <person name="Drula E."/>
            <person name="Courty P.E."/>
            <person name="Kohler A."/>
            <person name="Kuo A."/>
            <person name="LaButti K."/>
            <person name="Pangilinan J."/>
            <person name="Lipzen A."/>
            <person name="Riley R."/>
            <person name="Andreopoulos W."/>
            <person name="He G."/>
            <person name="Johnson J."/>
            <person name="Nolan M."/>
            <person name="Tritt A."/>
            <person name="Barry K.W."/>
            <person name="Grigoriev I.V."/>
            <person name="Nagy L.G."/>
            <person name="Hibbett D."/>
            <person name="Henrissat B."/>
            <person name="Matheny P.B."/>
            <person name="Labbe J."/>
            <person name="Martin F.M."/>
        </authorList>
    </citation>
    <scope>NUCLEOTIDE SEQUENCE</scope>
    <source>
        <strain evidence="1">HHB10654</strain>
    </source>
</reference>
<protein>
    <submittedName>
        <fullName evidence="1">Subtilisin-like protein</fullName>
    </submittedName>
</protein>
<evidence type="ECO:0000313" key="1">
    <source>
        <dbReference type="EMBL" id="KAI0058590.1"/>
    </source>
</evidence>
<keyword evidence="2" id="KW-1185">Reference proteome</keyword>
<gene>
    <name evidence="1" type="ORF">BV25DRAFT_1871897</name>
</gene>
<dbReference type="EMBL" id="MU277233">
    <property type="protein sequence ID" value="KAI0058590.1"/>
    <property type="molecule type" value="Genomic_DNA"/>
</dbReference>
<name>A0ACB8SRL1_9AGAM</name>
<accession>A0ACB8SRL1</accession>
<organism evidence="1 2">
    <name type="scientific">Artomyces pyxidatus</name>
    <dbReference type="NCBI Taxonomy" id="48021"/>
    <lineage>
        <taxon>Eukaryota</taxon>
        <taxon>Fungi</taxon>
        <taxon>Dikarya</taxon>
        <taxon>Basidiomycota</taxon>
        <taxon>Agaricomycotina</taxon>
        <taxon>Agaricomycetes</taxon>
        <taxon>Russulales</taxon>
        <taxon>Auriscalpiaceae</taxon>
        <taxon>Artomyces</taxon>
    </lineage>
</organism>
<reference evidence="1" key="1">
    <citation type="submission" date="2021-03" db="EMBL/GenBank/DDBJ databases">
        <authorList>
            <consortium name="DOE Joint Genome Institute"/>
            <person name="Ahrendt S."/>
            <person name="Looney B.P."/>
            <person name="Miyauchi S."/>
            <person name="Morin E."/>
            <person name="Drula E."/>
            <person name="Courty P.E."/>
            <person name="Chicoki N."/>
            <person name="Fauchery L."/>
            <person name="Kohler A."/>
            <person name="Kuo A."/>
            <person name="Labutti K."/>
            <person name="Pangilinan J."/>
            <person name="Lipzen A."/>
            <person name="Riley R."/>
            <person name="Andreopoulos W."/>
            <person name="He G."/>
            <person name="Johnson J."/>
            <person name="Barry K.W."/>
            <person name="Grigoriev I.V."/>
            <person name="Nagy L."/>
            <person name="Hibbett D."/>
            <person name="Henrissat B."/>
            <person name="Matheny P.B."/>
            <person name="Labbe J."/>
            <person name="Martin F."/>
        </authorList>
    </citation>
    <scope>NUCLEOTIDE SEQUENCE</scope>
    <source>
        <strain evidence="1">HHB10654</strain>
    </source>
</reference>
<sequence length="509" mass="54357">MISKSTYLLSSLVAIAISGIARGDLIVHERRDSVPQGFTKNGPASDDTILNLRLALKQTNIAGLQSALYDVSTPGNEHYGQHLTKQEVRYRLCFPVAGDTEAVKAWLSEYGLPTTTLSPSGDWLGLQASGAESVRTFSYSIPEDLRDHLVLVHPTITEHAGFSVPAPAMITSAYSSASGCNLNITSTCVQNLYDIPTTLATPHPTSSSFLTQFRPDLDPNDTFDLQTLDGGSNKQQLKQAGLEADLDVQWTVGVASGVPTVFISVGDQYHDGDLGGFLDIANFLLAEESPPQVLTTSLTQPFHRTLCNAYAQLGARGVSVIYASGDGGVAGSSQNNSCHEFLPTFPNSCPFLTSVGATANVNPEIGAYFSGGGFSNYFPRPWYQNSSVSGYLKQLGRTYRGRYNASGRVFPDVSALGQNIKVVYRGENVQLTARADLARFSRALIAAEKPVLGFLNPFLYSTGANALKDIIAGSNPGCKTMGFQAVEGWDPITGLGTPNFTSLLTAVGL</sequence>
<proteinExistence type="predicted"/>